<accession>A0A1N7L435</accession>
<feature type="chain" id="PRO_5012161946" evidence="1">
    <location>
        <begin position="24"/>
        <end position="799"/>
    </location>
</feature>
<gene>
    <name evidence="4" type="ORF">SAMN05421796_10212</name>
</gene>
<dbReference type="RefSeq" id="WP_123891530.1">
    <property type="nucleotide sequence ID" value="NZ_FTOJ01000002.1"/>
</dbReference>
<evidence type="ECO:0000259" key="2">
    <source>
        <dbReference type="Pfam" id="PF01345"/>
    </source>
</evidence>
<dbReference type="InterPro" id="IPR054215">
    <property type="entry name" value="DUF6923"/>
</dbReference>
<dbReference type="STRING" id="551459.SAMN05421796_10212"/>
<feature type="domain" description="DUF6923" evidence="3">
    <location>
        <begin position="343"/>
        <end position="555"/>
    </location>
</feature>
<organism evidence="4 5">
    <name type="scientific">Chryseobacterium piscicola</name>
    <dbReference type="NCBI Taxonomy" id="551459"/>
    <lineage>
        <taxon>Bacteria</taxon>
        <taxon>Pseudomonadati</taxon>
        <taxon>Bacteroidota</taxon>
        <taxon>Flavobacteriia</taxon>
        <taxon>Flavobacteriales</taxon>
        <taxon>Weeksellaceae</taxon>
        <taxon>Chryseobacterium group</taxon>
        <taxon>Chryseobacterium</taxon>
    </lineage>
</organism>
<sequence>MKNKIFFLFAFLLIGIGTNNLQAQDSDGDGIANTVDLDDDNDGILDVTEGVVDNDNILEWGYNWTGDAPSIFNSTVISAAQNATKGSGLTAQIFGGETSYSVTGVSATTISQSISNNSYFQFKFTTANFPNTMQYLYDRFSLWVRDASVYPTYKMRLYLSTDNFATSTDISGEVAYPNVTYDQRAVFPLVSPYNLTPNKTYTLRLYFYDVSGGASATFNHDDFQVLTTQYADTDGDGIPNHLDLDSDNDGCLDALEGDENVTTSQLQTASGTVTVGTSAASNQNLGVAVNANGVPALVNSGGAADIGSDQGQGVGTSTNSSIKDVQCSSVFGCTSWIYLSQYNTLYNVDTSTNPFTYPSMGTASVNYNAIAINPLDGRMYGMQVLNSNNLLVINTDGSSVNLGPVTGLPANVTYNAGEIDNAGNYYVKVNNDNQQLYKINLSTQTATLITLNASIFVPDMAFNIKNGLLYGVNATNGQLVSINPTTLPFGTVTPIGTAPGSFSFGAMFASSTGEIYGVDNNNGGGFYQFNLTTGQKVKISGAPESSGNDGAHCVTAPIVFSADLAITKDDGKANYSAGTTNTYTVVVSNNDGPFGVLGAKVSDPVPAGIPAGNVSYSVPVVTGGATTSITSAQTGALNDVVNIPKGGTITYTITIAVPISYSGDLVNVATVTSPANSTDPVPTNNTDTDTDSSVCYKPAVVDAGNTYPTKHGITALGRAGADNENWPMVRQSAWTVLESKEKGFVVNRVNNTADLVNITNPVEGMMVYDNQAHCLKIYTLKSGDTLMGWHCFTTPACPD</sequence>
<dbReference type="Pfam" id="PF01345">
    <property type="entry name" value="DUF11"/>
    <property type="match status" value="1"/>
</dbReference>
<dbReference type="InterPro" id="IPR001434">
    <property type="entry name" value="OmcB-like_DUF11"/>
</dbReference>
<proteinExistence type="predicted"/>
<dbReference type="Proteomes" id="UP000186246">
    <property type="component" value="Unassembled WGS sequence"/>
</dbReference>
<dbReference type="InterPro" id="IPR011044">
    <property type="entry name" value="Quino_amine_DH_bsu"/>
</dbReference>
<keyword evidence="1" id="KW-0732">Signal</keyword>
<dbReference type="Pfam" id="PF21959">
    <property type="entry name" value="DUF6923"/>
    <property type="match status" value="1"/>
</dbReference>
<evidence type="ECO:0000256" key="1">
    <source>
        <dbReference type="SAM" id="SignalP"/>
    </source>
</evidence>
<dbReference type="SUPFAM" id="SSF50969">
    <property type="entry name" value="YVTN repeat-like/Quinoprotein amine dehydrogenase"/>
    <property type="match status" value="1"/>
</dbReference>
<reference evidence="5" key="1">
    <citation type="submission" date="2017-01" db="EMBL/GenBank/DDBJ databases">
        <authorList>
            <person name="Varghese N."/>
            <person name="Submissions S."/>
        </authorList>
    </citation>
    <scope>NUCLEOTIDE SEQUENCE [LARGE SCALE GENOMIC DNA]</scope>
    <source>
        <strain evidence="5">DSM 21068</strain>
    </source>
</reference>
<dbReference type="Gene3D" id="4.10.1080.10">
    <property type="entry name" value="TSP type-3 repeat"/>
    <property type="match status" value="1"/>
</dbReference>
<dbReference type="InterPro" id="IPR028974">
    <property type="entry name" value="TSP_type-3_rpt"/>
</dbReference>
<dbReference type="GO" id="GO:0005509">
    <property type="term" value="F:calcium ion binding"/>
    <property type="evidence" value="ECO:0007669"/>
    <property type="project" value="InterPro"/>
</dbReference>
<feature type="signal peptide" evidence="1">
    <location>
        <begin position="1"/>
        <end position="23"/>
    </location>
</feature>
<dbReference type="OrthoDB" id="919278at2"/>
<evidence type="ECO:0000313" key="4">
    <source>
        <dbReference type="EMBL" id="SIS68619.1"/>
    </source>
</evidence>
<protein>
    <submittedName>
        <fullName evidence="4">Uncharacterized protein</fullName>
    </submittedName>
</protein>
<evidence type="ECO:0000259" key="3">
    <source>
        <dbReference type="Pfam" id="PF21959"/>
    </source>
</evidence>
<feature type="domain" description="DUF11" evidence="2">
    <location>
        <begin position="563"/>
        <end position="689"/>
    </location>
</feature>
<name>A0A1N7L435_9FLAO</name>
<dbReference type="AlphaFoldDB" id="A0A1N7L435"/>
<dbReference type="EMBL" id="FTOJ01000002">
    <property type="protein sequence ID" value="SIS68619.1"/>
    <property type="molecule type" value="Genomic_DNA"/>
</dbReference>
<evidence type="ECO:0000313" key="5">
    <source>
        <dbReference type="Proteomes" id="UP000186246"/>
    </source>
</evidence>